<feature type="transmembrane region" description="Helical" evidence="1">
    <location>
        <begin position="876"/>
        <end position="900"/>
    </location>
</feature>
<name>A0A3B0UQK3_9ZZZZ</name>
<dbReference type="SUPFAM" id="SSF82714">
    <property type="entry name" value="Multidrug efflux transporter AcrB TolC docking domain, DN and DC subdomains"/>
    <property type="match status" value="2"/>
</dbReference>
<feature type="transmembrane region" description="Helical" evidence="1">
    <location>
        <begin position="466"/>
        <end position="488"/>
    </location>
</feature>
<feature type="transmembrane region" description="Helical" evidence="1">
    <location>
        <begin position="12"/>
        <end position="30"/>
    </location>
</feature>
<proteinExistence type="predicted"/>
<feature type="transmembrane region" description="Helical" evidence="1">
    <location>
        <begin position="850"/>
        <end position="869"/>
    </location>
</feature>
<dbReference type="EMBL" id="UOEW01000029">
    <property type="protein sequence ID" value="VAW33365.1"/>
    <property type="molecule type" value="Genomic_DNA"/>
</dbReference>
<dbReference type="SUPFAM" id="SSF82866">
    <property type="entry name" value="Multidrug efflux transporter AcrB transmembrane domain"/>
    <property type="match status" value="2"/>
</dbReference>
<feature type="transmembrane region" description="Helical" evidence="1">
    <location>
        <begin position="389"/>
        <end position="414"/>
    </location>
</feature>
<keyword evidence="1" id="KW-0812">Transmembrane</keyword>
<feature type="transmembrane region" description="Helical" evidence="1">
    <location>
        <begin position="524"/>
        <end position="542"/>
    </location>
</feature>
<dbReference type="InterPro" id="IPR001036">
    <property type="entry name" value="Acrflvin-R"/>
</dbReference>
<dbReference type="Gene3D" id="3.30.70.1320">
    <property type="entry name" value="Multidrug efflux transporter AcrB pore domain like"/>
    <property type="match status" value="1"/>
</dbReference>
<evidence type="ECO:0000313" key="2">
    <source>
        <dbReference type="EMBL" id="VAW33365.1"/>
    </source>
</evidence>
<feature type="transmembrane region" description="Helical" evidence="1">
    <location>
        <begin position="906"/>
        <end position="927"/>
    </location>
</feature>
<protein>
    <submittedName>
        <fullName evidence="2">Acriflavin resistance protein</fullName>
    </submittedName>
</protein>
<dbReference type="Gene3D" id="3.30.70.1430">
    <property type="entry name" value="Multidrug efflux transporter AcrB pore domain"/>
    <property type="match status" value="2"/>
</dbReference>
<dbReference type="PANTHER" id="PTHR32063">
    <property type="match status" value="1"/>
</dbReference>
<sequence>MQLTKSSLKNRVAVVVAVLLVAIFGYLSLIKLPIQLAPNVERPAIGIDTSWRGAAPQEIESEILEPQEKVFQGLPGLTEMSSTASSGSGSIVLEFSADMDMQRALVEVINRLNQVSTYPVDATEPRVNLGAKRFGGNPIAWFSFKPLAGNDHDIATYQDFINDNVVPRIEQIKGVTTVASFGGRPYELRITFDPFKLATLGIDLTQFANLNDSFRNVSAGTKDVGKRKYTIRYAGKYDASDLGDMILQWRDGKPVYLRDVAKITMQMQDIAGSITQSGEPAIVMNVIPEAGVNVLDVMDKLKASIKHLQAGLLKDNGLSVEQLYDESIYTKSSITMVQNNLLLGMFLAIAILWFFLKRAIPALIVAIAIPICLLASFIAMDILGRSLNIISLAGLAFATGMVLDAAIVVLENIVRQREKGLTATAASLLGTTQVWAALLASTATTVAIFLPIIFLQDESGQLFADLAVTISVSIVVSLIVAVTVLPAAASKWIKGDNFTDHHYSLWENVADFITRITNSRKKQISWILGLTIVPIMLAYIIVPPADYLPSGKRTQSFGFLVAQPGLSVQSARQDLVDVINQRLQPYLTGEKQPKIKNYFLGLFGRGAFLGVRAENIDEVDELLEIVNGYVLQDLPDTFGFARRAPIFRGIGGARQINVDLQGGDYEKLLDVGAAAFGKIKQLIPDAQVRPSPSLEYGEPELLIQPDDRALAEAGWSRTQLSGIIRSLGNGNFVGEYFNGTRRYNVILRNDEWLTPEELENVPLFTASSEILALGDLAAITRTAGPSEIQRLDRLRTLTLQVSLPDDVPLETGMQLLQAELTPMLKNMLPENSMINYRGTAESLTIALKSLTNSFLLAIVILYLLISAMFQSFKDSLLVIMTIPMATVGGIIAIRLMNLAVGQQMDLLTMIGFIILLGLVVNNAILLVDRARMAMADGMGLDAAVKNAVLLRIRPILMSTLTSIFGMLPLLLIPGSGTELYRGLAGVIVGGMFLSTLFTLILLPSLLKLFSNNLPNMELKNV</sequence>
<dbReference type="GO" id="GO:0042910">
    <property type="term" value="F:xenobiotic transmembrane transporter activity"/>
    <property type="evidence" value="ECO:0007669"/>
    <property type="project" value="TreeGrafter"/>
</dbReference>
<feature type="transmembrane region" description="Helical" evidence="1">
    <location>
        <begin position="434"/>
        <end position="454"/>
    </location>
</feature>
<feature type="transmembrane region" description="Helical" evidence="1">
    <location>
        <begin position="948"/>
        <end position="971"/>
    </location>
</feature>
<dbReference type="SUPFAM" id="SSF82693">
    <property type="entry name" value="Multidrug efflux transporter AcrB pore domain, PN1, PN2, PC1 and PC2 subdomains"/>
    <property type="match status" value="2"/>
</dbReference>
<dbReference type="PRINTS" id="PR00702">
    <property type="entry name" value="ACRIFLAVINRP"/>
</dbReference>
<dbReference type="AlphaFoldDB" id="A0A3B0UQK3"/>
<keyword evidence="1" id="KW-0472">Membrane</keyword>
<dbReference type="Gene3D" id="1.20.1640.10">
    <property type="entry name" value="Multidrug efflux transporter AcrB transmembrane domain"/>
    <property type="match status" value="2"/>
</dbReference>
<dbReference type="PANTHER" id="PTHR32063:SF0">
    <property type="entry name" value="SWARMING MOTILITY PROTEIN SWRC"/>
    <property type="match status" value="1"/>
</dbReference>
<feature type="transmembrane region" description="Helical" evidence="1">
    <location>
        <begin position="983"/>
        <end position="1006"/>
    </location>
</feature>
<dbReference type="Gene3D" id="3.30.70.1440">
    <property type="entry name" value="Multidrug efflux transporter AcrB pore domain"/>
    <property type="match status" value="1"/>
</dbReference>
<feature type="transmembrane region" description="Helical" evidence="1">
    <location>
        <begin position="337"/>
        <end position="356"/>
    </location>
</feature>
<gene>
    <name evidence="2" type="ORF">MNBD_GAMMA01-1561</name>
</gene>
<dbReference type="InterPro" id="IPR027463">
    <property type="entry name" value="AcrB_DN_DC_subdom"/>
</dbReference>
<dbReference type="Pfam" id="PF00873">
    <property type="entry name" value="ACR_tran"/>
    <property type="match status" value="1"/>
</dbReference>
<evidence type="ECO:0000256" key="1">
    <source>
        <dbReference type="SAM" id="Phobius"/>
    </source>
</evidence>
<keyword evidence="1" id="KW-1133">Transmembrane helix</keyword>
<feature type="transmembrane region" description="Helical" evidence="1">
    <location>
        <begin position="363"/>
        <end position="383"/>
    </location>
</feature>
<accession>A0A3B0UQK3</accession>
<reference evidence="2" key="1">
    <citation type="submission" date="2018-06" db="EMBL/GenBank/DDBJ databases">
        <authorList>
            <person name="Zhirakovskaya E."/>
        </authorList>
    </citation>
    <scope>NUCLEOTIDE SEQUENCE</scope>
</reference>
<organism evidence="2">
    <name type="scientific">hydrothermal vent metagenome</name>
    <dbReference type="NCBI Taxonomy" id="652676"/>
    <lineage>
        <taxon>unclassified sequences</taxon>
        <taxon>metagenomes</taxon>
        <taxon>ecological metagenomes</taxon>
    </lineage>
</organism>
<dbReference type="GO" id="GO:0005886">
    <property type="term" value="C:plasma membrane"/>
    <property type="evidence" value="ECO:0007669"/>
    <property type="project" value="TreeGrafter"/>
</dbReference>
<dbReference type="Gene3D" id="3.30.2090.10">
    <property type="entry name" value="Multidrug efflux transporter AcrB TolC docking domain, DN and DC subdomains"/>
    <property type="match status" value="2"/>
</dbReference>